<reference evidence="1 2" key="1">
    <citation type="submission" date="2021-08" db="EMBL/GenBank/DDBJ databases">
        <title>Streptomyces sp. PTM05 isolated from lichen.</title>
        <authorList>
            <person name="Somphong A."/>
            <person name="Phongsopitanun W."/>
            <person name="Tanasupawat S."/>
        </authorList>
    </citation>
    <scope>NUCLEOTIDE SEQUENCE [LARGE SCALE GENOMIC DNA]</scope>
    <source>
        <strain evidence="1 2">Ptm05</strain>
    </source>
</reference>
<dbReference type="EMBL" id="JAINVZ010000004">
    <property type="protein sequence ID" value="MBY8885007.1"/>
    <property type="molecule type" value="Genomic_DNA"/>
</dbReference>
<proteinExistence type="predicted"/>
<evidence type="ECO:0000313" key="1">
    <source>
        <dbReference type="EMBL" id="MBY8885007.1"/>
    </source>
</evidence>
<comment type="caution">
    <text evidence="1">The sequence shown here is derived from an EMBL/GenBank/DDBJ whole genome shotgun (WGS) entry which is preliminary data.</text>
</comment>
<gene>
    <name evidence="1" type="ORF">K7472_09135</name>
</gene>
<organism evidence="1 2">
    <name type="scientific">Streptantibioticus parmotrematis</name>
    <dbReference type="NCBI Taxonomy" id="2873249"/>
    <lineage>
        <taxon>Bacteria</taxon>
        <taxon>Bacillati</taxon>
        <taxon>Actinomycetota</taxon>
        <taxon>Actinomycetes</taxon>
        <taxon>Kitasatosporales</taxon>
        <taxon>Streptomycetaceae</taxon>
        <taxon>Streptantibioticus</taxon>
    </lineage>
</organism>
<dbReference type="Proteomes" id="UP001198565">
    <property type="component" value="Unassembled WGS sequence"/>
</dbReference>
<protein>
    <submittedName>
        <fullName evidence="1">Uncharacterized protein</fullName>
    </submittedName>
</protein>
<keyword evidence="2" id="KW-1185">Reference proteome</keyword>
<accession>A0ABS7QP91</accession>
<sequence>MKPNAPLVTPGYWCECWTQSPATGEVPALLASLDAPNAVTSIRWIRIAVRTIASALDRNAFANAWEWLSGGYVADLEALASGEQCAFTIHHRSTRITWTARPVIFLTLANRQAAQLPPCASQFTPRPTLAPRSLRSR</sequence>
<evidence type="ECO:0000313" key="2">
    <source>
        <dbReference type="Proteomes" id="UP001198565"/>
    </source>
</evidence>
<dbReference type="RefSeq" id="WP_222975927.1">
    <property type="nucleotide sequence ID" value="NZ_JAINVZ010000004.1"/>
</dbReference>
<name>A0ABS7QP91_9ACTN</name>